<evidence type="ECO:0000313" key="1">
    <source>
        <dbReference type="EMBL" id="MBP1968689.1"/>
    </source>
</evidence>
<accession>A0ABS4ICM4</accession>
<dbReference type="Gene3D" id="3.40.50.150">
    <property type="entry name" value="Vaccinia Virus protein VP39"/>
    <property type="match status" value="1"/>
</dbReference>
<protein>
    <submittedName>
        <fullName evidence="1">tRNA (Adenine22-N1)-methyltransferase</fullName>
        <ecNumber evidence="1">2.1.1.217</ecNumber>
    </submittedName>
</protein>
<dbReference type="GO" id="GO:0160105">
    <property type="term" value="F:tRNA (adenine(22)-N1)-methyltransferase activity"/>
    <property type="evidence" value="ECO:0007669"/>
    <property type="project" value="UniProtKB-EC"/>
</dbReference>
<dbReference type="EC" id="2.1.1.217" evidence="1"/>
<keyword evidence="2" id="KW-1185">Reference proteome</keyword>
<keyword evidence="1" id="KW-0489">Methyltransferase</keyword>
<proteinExistence type="predicted"/>
<organism evidence="1 2">
    <name type="scientific">Virgibacillus natechei</name>
    <dbReference type="NCBI Taxonomy" id="1216297"/>
    <lineage>
        <taxon>Bacteria</taxon>
        <taxon>Bacillati</taxon>
        <taxon>Bacillota</taxon>
        <taxon>Bacilli</taxon>
        <taxon>Bacillales</taxon>
        <taxon>Bacillaceae</taxon>
        <taxon>Virgibacillus</taxon>
    </lineage>
</organism>
<dbReference type="PANTHER" id="PTHR38451:SF1">
    <property type="entry name" value="TRNA (ADENINE(22)-N(1))-METHYLTRANSFERASE"/>
    <property type="match status" value="1"/>
</dbReference>
<dbReference type="InterPro" id="IPR006901">
    <property type="entry name" value="TrmK"/>
</dbReference>
<sequence>MIETVKLSKRLKKVATYVPEGALFADIGTDHAYLPCYICLHDEKARAIAGEVNEGPFNSAVETVHLYGLSDSIEVRLGNGLEVVENEEVNQLVIAGMGGALIRSILEDGISKLNAVNRIVVQPNIDARTIRKWFLIHGFTVTNEAILEENGHIYEIIVADRGENRSPYDASLVDQQLLFGPLLMKNRTATFYQKWKHEHEKLQTVINQMDKAKVKDIQKINQFEKELKWMKEVLSDD</sequence>
<dbReference type="EMBL" id="JAGGKX010000003">
    <property type="protein sequence ID" value="MBP1968689.1"/>
    <property type="molecule type" value="Genomic_DNA"/>
</dbReference>
<gene>
    <name evidence="1" type="ORF">J2Z83_000783</name>
</gene>
<dbReference type="PANTHER" id="PTHR38451">
    <property type="entry name" value="TRNA (ADENINE(22)-N(1))-METHYLTRANSFERASE"/>
    <property type="match status" value="1"/>
</dbReference>
<comment type="caution">
    <text evidence="1">The sequence shown here is derived from an EMBL/GenBank/DDBJ whole genome shotgun (WGS) entry which is preliminary data.</text>
</comment>
<dbReference type="GO" id="GO:0032259">
    <property type="term" value="P:methylation"/>
    <property type="evidence" value="ECO:0007669"/>
    <property type="project" value="UniProtKB-KW"/>
</dbReference>
<name>A0ABS4ICM4_9BACI</name>
<evidence type="ECO:0000313" key="2">
    <source>
        <dbReference type="Proteomes" id="UP001519345"/>
    </source>
</evidence>
<dbReference type="InterPro" id="IPR029063">
    <property type="entry name" value="SAM-dependent_MTases_sf"/>
</dbReference>
<dbReference type="Proteomes" id="UP001519345">
    <property type="component" value="Unassembled WGS sequence"/>
</dbReference>
<dbReference type="Pfam" id="PF04816">
    <property type="entry name" value="TrmK"/>
    <property type="match status" value="1"/>
</dbReference>
<dbReference type="Gene3D" id="1.10.287.1890">
    <property type="match status" value="1"/>
</dbReference>
<reference evidence="1 2" key="1">
    <citation type="submission" date="2021-03" db="EMBL/GenBank/DDBJ databases">
        <title>Genomic Encyclopedia of Type Strains, Phase IV (KMG-IV): sequencing the most valuable type-strain genomes for metagenomic binning, comparative biology and taxonomic classification.</title>
        <authorList>
            <person name="Goeker M."/>
        </authorList>
    </citation>
    <scope>NUCLEOTIDE SEQUENCE [LARGE SCALE GENOMIC DNA]</scope>
    <source>
        <strain evidence="1 2">DSM 25609</strain>
    </source>
</reference>
<dbReference type="RefSeq" id="WP_209461914.1">
    <property type="nucleotide sequence ID" value="NZ_CP110224.1"/>
</dbReference>
<keyword evidence="1" id="KW-0808">Transferase</keyword>
<dbReference type="SUPFAM" id="SSF53335">
    <property type="entry name" value="S-adenosyl-L-methionine-dependent methyltransferases"/>
    <property type="match status" value="1"/>
</dbReference>
<dbReference type="PIRSF" id="PIRSF018637">
    <property type="entry name" value="TrmK"/>
    <property type="match status" value="1"/>
</dbReference>